<feature type="binding site" evidence="8">
    <location>
        <position position="59"/>
    </location>
    <ligand>
        <name>Fe cation</name>
        <dbReference type="ChEBI" id="CHEBI:24875"/>
        <label>1</label>
    </ligand>
</feature>
<dbReference type="HAMAP" id="MF_01658">
    <property type="entry name" value="COQ7"/>
    <property type="match status" value="1"/>
</dbReference>
<dbReference type="GO" id="GO:0006744">
    <property type="term" value="P:ubiquinone biosynthetic process"/>
    <property type="evidence" value="ECO:0007669"/>
    <property type="project" value="UniProtKB-UniRule"/>
</dbReference>
<dbReference type="CDD" id="cd01042">
    <property type="entry name" value="DMQH"/>
    <property type="match status" value="1"/>
</dbReference>
<feature type="binding site" evidence="8">
    <location>
        <position position="26"/>
    </location>
    <ligand>
        <name>Fe cation</name>
        <dbReference type="ChEBI" id="CHEBI:24875"/>
        <label>1</label>
    </ligand>
</feature>
<keyword evidence="3 8" id="KW-0479">Metal-binding</keyword>
<sequence>MKRLLPGMQTSQERIKQMIRVNQAGEYGALRIYQGQLDVLKNHPSSSLIQIMKDQEQEHLETFNQLLTERKIKPTFFTPLWHLGGYALGALTAKLGVKAAMACTVAVEEVIDQHYATQVEELEKKNLEPELSITIKRFREDEISHKDQSLEAGAADAPGFTVLRHSIKTITRVAIWLSTRI</sequence>
<evidence type="ECO:0000313" key="9">
    <source>
        <dbReference type="EMBL" id="MBN9412370.1"/>
    </source>
</evidence>
<proteinExistence type="inferred from homology"/>
<dbReference type="GO" id="GO:0008682">
    <property type="term" value="F:3-demethoxyubiquinol 3-hydroxylase activity"/>
    <property type="evidence" value="ECO:0007669"/>
    <property type="project" value="UniProtKB-EC"/>
</dbReference>
<dbReference type="PANTHER" id="PTHR11237:SF4">
    <property type="entry name" value="5-DEMETHOXYUBIQUINONE HYDROXYLASE, MITOCHONDRIAL"/>
    <property type="match status" value="1"/>
</dbReference>
<dbReference type="Pfam" id="PF03232">
    <property type="entry name" value="COQ7"/>
    <property type="match status" value="1"/>
</dbReference>
<feature type="binding site" evidence="8">
    <location>
        <position position="108"/>
    </location>
    <ligand>
        <name>Fe cation</name>
        <dbReference type="ChEBI" id="CHEBI:24875"/>
        <label>2</label>
    </ligand>
</feature>
<dbReference type="PANTHER" id="PTHR11237">
    <property type="entry name" value="COENZYME Q10 BIOSYNTHESIS PROTEIN 7"/>
    <property type="match status" value="1"/>
</dbReference>
<evidence type="ECO:0000256" key="2">
    <source>
        <dbReference type="ARBA" id="ARBA00022688"/>
    </source>
</evidence>
<evidence type="ECO:0000256" key="6">
    <source>
        <dbReference type="ARBA" id="ARBA00023033"/>
    </source>
</evidence>
<keyword evidence="4 8" id="KW-0560">Oxidoreductase</keyword>
<keyword evidence="7 8" id="KW-0472">Membrane</keyword>
<keyword evidence="6 8" id="KW-0503">Monooxygenase</keyword>
<comment type="subcellular location">
    <subcellularLocation>
        <location evidence="8">Cell membrane</location>
        <topology evidence="8">Peripheral membrane protein</topology>
    </subcellularLocation>
</comment>
<evidence type="ECO:0000256" key="7">
    <source>
        <dbReference type="ARBA" id="ARBA00023136"/>
    </source>
</evidence>
<feature type="binding site" evidence="8">
    <location>
        <position position="56"/>
    </location>
    <ligand>
        <name>Fe cation</name>
        <dbReference type="ChEBI" id="CHEBI:24875"/>
        <label>2</label>
    </ligand>
</feature>
<evidence type="ECO:0000313" key="10">
    <source>
        <dbReference type="Proteomes" id="UP000664414"/>
    </source>
</evidence>
<accession>A0A8J7PHW1</accession>
<protein>
    <recommendedName>
        <fullName evidence="8">3-demethoxyubiquinol 3-hydroxylase</fullName>
        <shortName evidence="8">DMQ hydroxylase</shortName>
        <ecNumber evidence="8">1.14.99.60</ecNumber>
    </recommendedName>
    <alternativeName>
        <fullName evidence="8">2-nonaprenyl-3-methyl-6-methoxy-1,4-benzoquinol hydroxylase</fullName>
    </alternativeName>
</protein>
<dbReference type="GO" id="GO:0046872">
    <property type="term" value="F:metal ion binding"/>
    <property type="evidence" value="ECO:0007669"/>
    <property type="project" value="UniProtKB-KW"/>
</dbReference>
<dbReference type="GO" id="GO:2000377">
    <property type="term" value="P:regulation of reactive oxygen species metabolic process"/>
    <property type="evidence" value="ECO:0007669"/>
    <property type="project" value="TreeGrafter"/>
</dbReference>
<reference evidence="9" key="1">
    <citation type="submission" date="2021-02" db="EMBL/GenBank/DDBJ databases">
        <title>Thiocyanate and organic carbon inputs drive convergent selection for specific autotrophic Afipia and Thiobacillus strains within complex microbiomes.</title>
        <authorList>
            <person name="Huddy R.J."/>
            <person name="Sachdeva R."/>
            <person name="Kadzinga F."/>
            <person name="Kantor R.S."/>
            <person name="Harrison S.T.L."/>
            <person name="Banfield J.F."/>
        </authorList>
    </citation>
    <scope>NUCLEOTIDE SEQUENCE</scope>
    <source>
        <strain evidence="9">SCN18_10_11_15_R4_P_38_20</strain>
    </source>
</reference>
<comment type="function">
    <text evidence="8">Catalyzes the hydroxylation of 2-nonaprenyl-3-methyl-6-methoxy-1,4-benzoquinol during ubiquinone biosynthesis.</text>
</comment>
<keyword evidence="2 8" id="KW-0831">Ubiquinone biosynthesis</keyword>
<evidence type="ECO:0000256" key="3">
    <source>
        <dbReference type="ARBA" id="ARBA00022723"/>
    </source>
</evidence>
<feature type="binding site" evidence="8">
    <location>
        <position position="145"/>
    </location>
    <ligand>
        <name>Fe cation</name>
        <dbReference type="ChEBI" id="CHEBI:24875"/>
        <label>2</label>
    </ligand>
</feature>
<keyword evidence="8" id="KW-1003">Cell membrane</keyword>
<dbReference type="InterPro" id="IPR009078">
    <property type="entry name" value="Ferritin-like_SF"/>
</dbReference>
<dbReference type="EC" id="1.14.99.60" evidence="8"/>
<organism evidence="9 10">
    <name type="scientific">Candidatus Paracaedimonas acanthamoebae</name>
    <dbReference type="NCBI Taxonomy" id="244581"/>
    <lineage>
        <taxon>Bacteria</taxon>
        <taxon>Pseudomonadati</taxon>
        <taxon>Pseudomonadota</taxon>
        <taxon>Alphaproteobacteria</taxon>
        <taxon>Holosporales</taxon>
        <taxon>Caedimonadaceae</taxon>
        <taxon>Candidatus Paracaedimonas</taxon>
    </lineage>
</organism>
<gene>
    <name evidence="8" type="primary">coq7</name>
    <name evidence="9" type="ORF">J0H12_00385</name>
</gene>
<feature type="binding site" evidence="8">
    <location>
        <position position="56"/>
    </location>
    <ligand>
        <name>Fe cation</name>
        <dbReference type="ChEBI" id="CHEBI:24875"/>
        <label>1</label>
    </ligand>
</feature>
<dbReference type="GO" id="GO:0010468">
    <property type="term" value="P:regulation of gene expression"/>
    <property type="evidence" value="ECO:0007669"/>
    <property type="project" value="TreeGrafter"/>
</dbReference>
<keyword evidence="5 8" id="KW-0408">Iron</keyword>
<evidence type="ECO:0000256" key="5">
    <source>
        <dbReference type="ARBA" id="ARBA00023004"/>
    </source>
</evidence>
<dbReference type="GO" id="GO:0005886">
    <property type="term" value="C:plasma membrane"/>
    <property type="evidence" value="ECO:0007669"/>
    <property type="project" value="UniProtKB-SubCell"/>
</dbReference>
<comment type="caution">
    <text evidence="9">The sequence shown here is derived from an EMBL/GenBank/DDBJ whole genome shotgun (WGS) entry which is preliminary data.</text>
</comment>
<comment type="catalytic activity">
    <reaction evidence="8">
        <text>a 5-methoxy-2-methyl-3-(all-trans-polyprenyl)benzene-1,4-diol + AH2 + O2 = a 3-demethylubiquinol + A + H2O</text>
        <dbReference type="Rhea" id="RHEA:50908"/>
        <dbReference type="Rhea" id="RHEA-COMP:10859"/>
        <dbReference type="Rhea" id="RHEA-COMP:10914"/>
        <dbReference type="ChEBI" id="CHEBI:13193"/>
        <dbReference type="ChEBI" id="CHEBI:15377"/>
        <dbReference type="ChEBI" id="CHEBI:15379"/>
        <dbReference type="ChEBI" id="CHEBI:17499"/>
        <dbReference type="ChEBI" id="CHEBI:84167"/>
        <dbReference type="ChEBI" id="CHEBI:84422"/>
        <dbReference type="EC" id="1.14.99.60"/>
    </reaction>
</comment>
<evidence type="ECO:0000256" key="8">
    <source>
        <dbReference type="HAMAP-Rule" id="MF_01658"/>
    </source>
</evidence>
<feature type="binding site" evidence="8">
    <location>
        <position position="142"/>
    </location>
    <ligand>
        <name>Fe cation</name>
        <dbReference type="ChEBI" id="CHEBI:24875"/>
        <label>2</label>
    </ligand>
</feature>
<dbReference type="SUPFAM" id="SSF47240">
    <property type="entry name" value="Ferritin-like"/>
    <property type="match status" value="1"/>
</dbReference>
<dbReference type="UniPathway" id="UPA00232"/>
<comment type="cofactor">
    <cofactor evidence="8">
        <name>Fe cation</name>
        <dbReference type="ChEBI" id="CHEBI:24875"/>
    </cofactor>
    <text evidence="8">Binds 2 iron ions per subunit.</text>
</comment>
<name>A0A8J7PHW1_9PROT</name>
<evidence type="ECO:0000256" key="4">
    <source>
        <dbReference type="ARBA" id="ARBA00023002"/>
    </source>
</evidence>
<dbReference type="Proteomes" id="UP000664414">
    <property type="component" value="Unassembled WGS sequence"/>
</dbReference>
<dbReference type="AlphaFoldDB" id="A0A8J7PHW1"/>
<comment type="pathway">
    <text evidence="1 8">Cofactor biosynthesis; ubiquinone biosynthesis.</text>
</comment>
<feature type="binding site" evidence="8">
    <location>
        <position position="142"/>
    </location>
    <ligand>
        <name>Fe cation</name>
        <dbReference type="ChEBI" id="CHEBI:24875"/>
        <label>1</label>
    </ligand>
</feature>
<evidence type="ECO:0000256" key="1">
    <source>
        <dbReference type="ARBA" id="ARBA00004749"/>
    </source>
</evidence>
<comment type="similarity">
    <text evidence="8">Belongs to the COQ7 family.</text>
</comment>
<dbReference type="InterPro" id="IPR011566">
    <property type="entry name" value="Ubq_synth_Coq7"/>
</dbReference>
<dbReference type="EMBL" id="JAFKGL010000010">
    <property type="protein sequence ID" value="MBN9412370.1"/>
    <property type="molecule type" value="Genomic_DNA"/>
</dbReference>